<name>A0A5C1K6Y5_9CAUD</name>
<reference evidence="1" key="1">
    <citation type="submission" date="2019-04" db="EMBL/GenBank/DDBJ databases">
        <authorList>
            <person name="Assadpour T."/>
            <person name="Ahmed J."/>
            <person name="Anderson S."/>
            <person name="Espinosa K."/>
            <person name="Gadsden T."/>
            <person name="Graham A."/>
            <person name="Hajjar W."/>
            <person name="Howard T."/>
            <person name="Lacafta O."/>
            <person name="Matney K."/>
            <person name="Matsen K."/>
            <person name="Osu J."/>
            <person name="Rupe E."/>
            <person name="Sang H."/>
            <person name="Wadi S."/>
            <person name="McNeal J."/>
            <person name="Temple L."/>
        </authorList>
    </citation>
    <scope>NUCLEOTIDE SEQUENCE [LARGE SCALE GENOMIC DNA]</scope>
</reference>
<evidence type="ECO:0000313" key="2">
    <source>
        <dbReference type="Proteomes" id="UP000322075"/>
    </source>
</evidence>
<dbReference type="EMBL" id="MK863032">
    <property type="protein sequence ID" value="QEM41127.1"/>
    <property type="molecule type" value="Genomic_DNA"/>
</dbReference>
<accession>A0A5C1K6Y5</accession>
<protein>
    <submittedName>
        <fullName evidence="1">Uncharacterized protein</fullName>
    </submittedName>
</protein>
<keyword evidence="2" id="KW-1185">Reference proteome</keyword>
<proteinExistence type="predicted"/>
<sequence>MPTILPVIRGGDMNRYPPVSQQVKDRLVAYNQKHPSWGSLHIIMADYNVNESDVLFCLNSAHERQDREGYWLALELLKMSRTQRNKLAHIL</sequence>
<gene>
    <name evidence="1" type="ORF">Zuri_30</name>
</gene>
<evidence type="ECO:0000313" key="1">
    <source>
        <dbReference type="EMBL" id="QEM41127.1"/>
    </source>
</evidence>
<dbReference type="Proteomes" id="UP000322075">
    <property type="component" value="Segment"/>
</dbReference>
<organism evidence="1 2">
    <name type="scientific">Pseudomonas phage Zuri</name>
    <dbReference type="NCBI Taxonomy" id="2604899"/>
    <lineage>
        <taxon>Viruses</taxon>
        <taxon>Duplodnaviria</taxon>
        <taxon>Heunggongvirae</taxon>
        <taxon>Uroviricota</taxon>
        <taxon>Caudoviricetes</taxon>
        <taxon>Schitoviridae</taxon>
        <taxon>Zurivirus</taxon>
        <taxon>Zurivirus zuri</taxon>
    </lineage>
</organism>